<feature type="region of interest" description="Disordered" evidence="2">
    <location>
        <begin position="519"/>
        <end position="582"/>
    </location>
</feature>
<evidence type="ECO:0000313" key="4">
    <source>
        <dbReference type="Proteomes" id="UP001361570"/>
    </source>
</evidence>
<feature type="region of interest" description="Disordered" evidence="2">
    <location>
        <begin position="167"/>
        <end position="321"/>
    </location>
</feature>
<reference evidence="3 4" key="1">
    <citation type="submission" date="2024-03" db="EMBL/GenBank/DDBJ databases">
        <title>Draft genome sequence of Klenkia sp. LSe6-5.</title>
        <authorList>
            <person name="Duangmal K."/>
            <person name="Chantavorakit T."/>
        </authorList>
    </citation>
    <scope>NUCLEOTIDE SEQUENCE [LARGE SCALE GENOMIC DNA]</scope>
    <source>
        <strain evidence="3 4">LSe6-5</strain>
    </source>
</reference>
<feature type="compositionally biased region" description="Low complexity" evidence="2">
    <location>
        <begin position="334"/>
        <end position="382"/>
    </location>
</feature>
<name>A0ABU8DPE6_9ACTN</name>
<evidence type="ECO:0000256" key="1">
    <source>
        <dbReference type="SAM" id="Coils"/>
    </source>
</evidence>
<proteinExistence type="predicted"/>
<feature type="compositionally biased region" description="Low complexity" evidence="2">
    <location>
        <begin position="876"/>
        <end position="885"/>
    </location>
</feature>
<keyword evidence="4" id="KW-1185">Reference proteome</keyword>
<feature type="compositionally biased region" description="Basic and acidic residues" evidence="2">
    <location>
        <begin position="866"/>
        <end position="875"/>
    </location>
</feature>
<feature type="compositionally biased region" description="Low complexity" evidence="2">
    <location>
        <begin position="81"/>
        <end position="90"/>
    </location>
</feature>
<feature type="region of interest" description="Disordered" evidence="2">
    <location>
        <begin position="1153"/>
        <end position="1189"/>
    </location>
</feature>
<feature type="region of interest" description="Disordered" evidence="2">
    <location>
        <begin position="927"/>
        <end position="949"/>
    </location>
</feature>
<gene>
    <name evidence="3" type="ORF">TEK04_03225</name>
</gene>
<feature type="compositionally biased region" description="Low complexity" evidence="2">
    <location>
        <begin position="568"/>
        <end position="582"/>
    </location>
</feature>
<sequence length="1434" mass="144812">MPSPSPEPPAGATRDEAIAAARAEYGPDVRIRGVRRIRSGGVAGFFSQERYVADVVLPAGADEAPRTPAGKGTAPAKGSKPAGRPAVAPARPATPTVVAEVPAAGLSQAEALSQWPSSGLSVDDLLEVALQVRGAQRAADETPTGVLPVVDPVDELADLLGAGGDEQVATYSPASLARPAAARREDPRRAEPRREDARREEPRRGTGRPPLATRREPEPAGPTAPAWERTSRTSPPTATPEDAPGADPASDPASDPGEEAGGTPPSPFAAALMRVVTQDDEVQAAVADAEQQQEEDPQVAAHQEDVPAAEVIAPRDRAAAGRSAAVRAAALRAEAEAVASARADIARAEAAAAAETPVAALPAASAPASAPVSSPVAAPTRAADPRPAPAVTEPADEADGRVEAPARTRTPEERRAAARARAEARRAARVAPTRPAALDEPVEAEVVEAAEPGAAVEVAEPGAPRRSSGRQPARTRRSSATRQPAAPRPAPAEPAAPVTPAAPVWDATSIIELAPRAGMPAAAKRPPAPAAARPPQPSASPSATTAQVAQPVLPAQPGTPETPTSRRAPAVVEPAAGGPTKVTSARAGAAALREAAIRAAGELAERQVVGVQAAPDLLDDFVDADLAATTSAGTGTDGSVGTASGTSSAPAPLADRAARLRSVLAAATSPTEPVTADAGPPARRHLPAAPPAASGVVVAEHAVPSPAEEAAAEEAAAEQAAAEKAAAEAAAAEQAEAAAQEAARVEAARVEAERVEAERVEAERIAAAQAEARRIAELAAEAARAAAEAARVQAARVEAERRAAVEAARIEVARIEAEQAQQAQARRAAEAADAARLAAADAVPGGTAPVGDRAGGDRSPHRTRAERREAAEAARARLAGAPDPAAEVADLTVDALAEDRPAAEVPDPDVPAVDPLWGTPVRRPLAAVDGTDGGRHRGAAAHRRPDTGLMPAVHDDRAEDQPPVRAAATAQTGTAAHTAAPAADAVEPVVGVVLDAPRTYTAGSRYDEILFGSPRSTPRPGASDALEALRAAALAGGVTPSRRRRAPDGGRHRSLPTQVDLPAVGAARLTALDDPSEATSGFIEVLQAVADSDFLGEPEPEASRLAAEVPDVLVQEMAHEMAAGMAEELARTASDPSPRPADATSVLPSLEGLLPAAPRVRGQRPPVPATTPRSRLLPPHPSTRMRGVRGTDDGDGYATITHLVPVSDDPAPAEGAAGLAALGVPASVLGADFAAEAGRRGTFAALASSLGRALPAAPAIPAEPGDVLVVVGPGAEALTAARALAVALRLDPAQVQWCTRGALAGLAAVDVQVSGAAAATERRAVAGAADVPTVVAVDVPLGDAGGAWAAQMVHAWSGTAVWAVLDSTRKPGALRSWLAELPRVDAVVVTDTDAAPDPAALLDGLPVPVAVVDGARATPHRWAALLCERLAGHR</sequence>
<organism evidence="3 4">
    <name type="scientific">Klenkia sesuvii</name>
    <dbReference type="NCBI Taxonomy" id="3103137"/>
    <lineage>
        <taxon>Bacteria</taxon>
        <taxon>Bacillati</taxon>
        <taxon>Actinomycetota</taxon>
        <taxon>Actinomycetes</taxon>
        <taxon>Geodermatophilales</taxon>
        <taxon>Geodermatophilaceae</taxon>
        <taxon>Klenkia</taxon>
    </lineage>
</organism>
<dbReference type="Proteomes" id="UP001361570">
    <property type="component" value="Unassembled WGS sequence"/>
</dbReference>
<feature type="region of interest" description="Disordered" evidence="2">
    <location>
        <begin position="334"/>
        <end position="503"/>
    </location>
</feature>
<dbReference type="RefSeq" id="WP_336402869.1">
    <property type="nucleotide sequence ID" value="NZ_JBAPLU010000002.1"/>
</dbReference>
<feature type="compositionally biased region" description="Low complexity" evidence="2">
    <location>
        <begin position="449"/>
        <end position="464"/>
    </location>
</feature>
<feature type="region of interest" description="Disordered" evidence="2">
    <location>
        <begin position="61"/>
        <end position="90"/>
    </location>
</feature>
<feature type="compositionally biased region" description="Low complexity" evidence="2">
    <location>
        <begin position="232"/>
        <end position="255"/>
    </location>
</feature>
<feature type="compositionally biased region" description="Low complexity" evidence="2">
    <location>
        <begin position="539"/>
        <end position="550"/>
    </location>
</feature>
<comment type="caution">
    <text evidence="3">The sequence shown here is derived from an EMBL/GenBank/DDBJ whole genome shotgun (WGS) entry which is preliminary data.</text>
</comment>
<feature type="region of interest" description="Disordered" evidence="2">
    <location>
        <begin position="1037"/>
        <end position="1057"/>
    </location>
</feature>
<protein>
    <submittedName>
        <fullName evidence="3">Uncharacterized protein</fullName>
    </submittedName>
</protein>
<feature type="region of interest" description="Disordered" evidence="2">
    <location>
        <begin position="665"/>
        <end position="693"/>
    </location>
</feature>
<evidence type="ECO:0000256" key="2">
    <source>
        <dbReference type="SAM" id="MobiDB-lite"/>
    </source>
</evidence>
<feature type="coiled-coil region" evidence="1">
    <location>
        <begin position="710"/>
        <end position="835"/>
    </location>
</feature>
<evidence type="ECO:0000313" key="3">
    <source>
        <dbReference type="EMBL" id="MEI4270727.1"/>
    </source>
</evidence>
<feature type="region of interest" description="Disordered" evidence="2">
    <location>
        <begin position="840"/>
        <end position="885"/>
    </location>
</feature>
<feature type="region of interest" description="Disordered" evidence="2">
    <location>
        <begin position="631"/>
        <end position="651"/>
    </location>
</feature>
<feature type="compositionally biased region" description="Pro residues" evidence="2">
    <location>
        <begin position="526"/>
        <end position="538"/>
    </location>
</feature>
<dbReference type="EMBL" id="JBAPLU010000002">
    <property type="protein sequence ID" value="MEI4270727.1"/>
    <property type="molecule type" value="Genomic_DNA"/>
</dbReference>
<feature type="compositionally biased region" description="Basic and acidic residues" evidence="2">
    <location>
        <begin position="398"/>
        <end position="426"/>
    </location>
</feature>
<keyword evidence="1" id="KW-0175">Coiled coil</keyword>
<accession>A0ABU8DPE6</accession>
<feature type="compositionally biased region" description="Basic and acidic residues" evidence="2">
    <location>
        <begin position="182"/>
        <end position="204"/>
    </location>
</feature>